<sequence length="306" mass="32917">MNPVNTKPYNLPDDAVWLITGCSSGIGRALATIVASKPSHRLIATARNNASLTYLPSDNPKILKLPLDVTSPKSVDDAFSAAAVHFGAAFRLDVVVNNAGYELQGDTESATEEQAHDQMETVFFGSARVTMKAVKVMRESTAGLGGLVMNLSSLAGQCTFAGQSYYHAAKFAVEGFTESVAREMHPDWNINFCIIEPGGVKTNFEKSSKKFIAPHPAYKAPDMPSRRIEAFVKKGQEAGAGLEPEAVAKTIYDLASRGQQIPLRVPLSLIAWGLIKSKCEGTLKDLEGLKEISAMGQTTAPDTRKI</sequence>
<comment type="similarity">
    <text evidence="1 3">Belongs to the short-chain dehydrogenases/reductases (SDR) family.</text>
</comment>
<keyword evidence="6" id="KW-1185">Reference proteome</keyword>
<evidence type="ECO:0000256" key="1">
    <source>
        <dbReference type="ARBA" id="ARBA00006484"/>
    </source>
</evidence>
<dbReference type="PANTHER" id="PTHR43976:SF16">
    <property type="entry name" value="SHORT-CHAIN DEHYDROGENASE_REDUCTASE FAMILY PROTEIN"/>
    <property type="match status" value="1"/>
</dbReference>
<name>A0AAI8YR09_9PEZI</name>
<dbReference type="InterPro" id="IPR057326">
    <property type="entry name" value="KR_dom"/>
</dbReference>
<dbReference type="PRINTS" id="PR00081">
    <property type="entry name" value="GDHRDH"/>
</dbReference>
<dbReference type="InterPro" id="IPR002347">
    <property type="entry name" value="SDR_fam"/>
</dbReference>
<accession>A0AAI8YR09</accession>
<dbReference type="InterPro" id="IPR036291">
    <property type="entry name" value="NAD(P)-bd_dom_sf"/>
</dbReference>
<dbReference type="SUPFAM" id="SSF51735">
    <property type="entry name" value="NAD(P)-binding Rossmann-fold domains"/>
    <property type="match status" value="1"/>
</dbReference>
<evidence type="ECO:0000259" key="4">
    <source>
        <dbReference type="SMART" id="SM00822"/>
    </source>
</evidence>
<organism evidence="5 6">
    <name type="scientific">Anthostomella pinea</name>
    <dbReference type="NCBI Taxonomy" id="933095"/>
    <lineage>
        <taxon>Eukaryota</taxon>
        <taxon>Fungi</taxon>
        <taxon>Dikarya</taxon>
        <taxon>Ascomycota</taxon>
        <taxon>Pezizomycotina</taxon>
        <taxon>Sordariomycetes</taxon>
        <taxon>Xylariomycetidae</taxon>
        <taxon>Xylariales</taxon>
        <taxon>Xylariaceae</taxon>
        <taxon>Anthostomella</taxon>
    </lineage>
</organism>
<gene>
    <name evidence="5" type="ORF">KHLLAP_LOCUS14633</name>
</gene>
<evidence type="ECO:0000313" key="6">
    <source>
        <dbReference type="Proteomes" id="UP001295740"/>
    </source>
</evidence>
<evidence type="ECO:0000256" key="3">
    <source>
        <dbReference type="RuleBase" id="RU000363"/>
    </source>
</evidence>
<dbReference type="InterPro" id="IPR051911">
    <property type="entry name" value="SDR_oxidoreductase"/>
</dbReference>
<dbReference type="GO" id="GO:0016491">
    <property type="term" value="F:oxidoreductase activity"/>
    <property type="evidence" value="ECO:0007669"/>
    <property type="project" value="UniProtKB-KW"/>
</dbReference>
<evidence type="ECO:0000256" key="2">
    <source>
        <dbReference type="ARBA" id="ARBA00023002"/>
    </source>
</evidence>
<evidence type="ECO:0000313" key="5">
    <source>
        <dbReference type="EMBL" id="CAJ2514165.1"/>
    </source>
</evidence>
<dbReference type="EMBL" id="CAUWAG010000020">
    <property type="protein sequence ID" value="CAJ2514165.1"/>
    <property type="molecule type" value="Genomic_DNA"/>
</dbReference>
<keyword evidence="2" id="KW-0560">Oxidoreductase</keyword>
<dbReference type="AlphaFoldDB" id="A0AAI8YR09"/>
<dbReference type="Proteomes" id="UP001295740">
    <property type="component" value="Unassembled WGS sequence"/>
</dbReference>
<dbReference type="Pfam" id="PF00106">
    <property type="entry name" value="adh_short"/>
    <property type="match status" value="1"/>
</dbReference>
<reference evidence="5" key="1">
    <citation type="submission" date="2023-10" db="EMBL/GenBank/DDBJ databases">
        <authorList>
            <person name="Hackl T."/>
        </authorList>
    </citation>
    <scope>NUCLEOTIDE SEQUENCE</scope>
</reference>
<dbReference type="PANTHER" id="PTHR43976">
    <property type="entry name" value="SHORT CHAIN DEHYDROGENASE"/>
    <property type="match status" value="1"/>
</dbReference>
<protein>
    <submittedName>
        <fullName evidence="5">Uu.00g022840.m01.CDS01</fullName>
    </submittedName>
</protein>
<dbReference type="Gene3D" id="3.40.50.720">
    <property type="entry name" value="NAD(P)-binding Rossmann-like Domain"/>
    <property type="match status" value="1"/>
</dbReference>
<proteinExistence type="inferred from homology"/>
<dbReference type="PRINTS" id="PR00080">
    <property type="entry name" value="SDRFAMILY"/>
</dbReference>
<dbReference type="SMART" id="SM00822">
    <property type="entry name" value="PKS_KR"/>
    <property type="match status" value="1"/>
</dbReference>
<comment type="caution">
    <text evidence="5">The sequence shown here is derived from an EMBL/GenBank/DDBJ whole genome shotgun (WGS) entry which is preliminary data.</text>
</comment>
<feature type="domain" description="Ketoreductase" evidence="4">
    <location>
        <begin position="15"/>
        <end position="203"/>
    </location>
</feature>